<sequence>MKPIDHYRPIFMGWVGFLVFSFTFLPFGQSASLGRPFLTIFSDQSQAKLVKDCQEDDIQSCQLVSVDFDALREAQTFLVPNSHSVLLERVTKIDGDDDSIDSYFYQARSIWEYGHLDSDRSSVEVSSTNCHHYSPP</sequence>
<organism evidence="1 2">
    <name type="scientific">Tigriopus californicus</name>
    <name type="common">Marine copepod</name>
    <dbReference type="NCBI Taxonomy" id="6832"/>
    <lineage>
        <taxon>Eukaryota</taxon>
        <taxon>Metazoa</taxon>
        <taxon>Ecdysozoa</taxon>
        <taxon>Arthropoda</taxon>
        <taxon>Crustacea</taxon>
        <taxon>Multicrustacea</taxon>
        <taxon>Hexanauplia</taxon>
        <taxon>Copepoda</taxon>
        <taxon>Harpacticoida</taxon>
        <taxon>Harpacticidae</taxon>
        <taxon>Tigriopus</taxon>
    </lineage>
</organism>
<dbReference type="EMBL" id="VCGU01000011">
    <property type="protein sequence ID" value="TRY67753.1"/>
    <property type="molecule type" value="Genomic_DNA"/>
</dbReference>
<dbReference type="Proteomes" id="UP000318571">
    <property type="component" value="Chromosome 4"/>
</dbReference>
<reference evidence="1 2" key="1">
    <citation type="journal article" date="2018" name="Nat. Ecol. Evol.">
        <title>Genomic signatures of mitonuclear coevolution across populations of Tigriopus californicus.</title>
        <authorList>
            <person name="Barreto F.S."/>
            <person name="Watson E.T."/>
            <person name="Lima T.G."/>
            <person name="Willett C.S."/>
            <person name="Edmands S."/>
            <person name="Li W."/>
            <person name="Burton R.S."/>
        </authorList>
    </citation>
    <scope>NUCLEOTIDE SEQUENCE [LARGE SCALE GENOMIC DNA]</scope>
    <source>
        <strain evidence="1 2">San Diego</strain>
    </source>
</reference>
<evidence type="ECO:0000313" key="2">
    <source>
        <dbReference type="Proteomes" id="UP000318571"/>
    </source>
</evidence>
<protein>
    <submittedName>
        <fullName evidence="1">Uncharacterized protein</fullName>
    </submittedName>
</protein>
<name>A0A553NQN1_TIGCA</name>
<keyword evidence="2" id="KW-1185">Reference proteome</keyword>
<comment type="caution">
    <text evidence="1">The sequence shown here is derived from an EMBL/GenBank/DDBJ whole genome shotgun (WGS) entry which is preliminary data.</text>
</comment>
<evidence type="ECO:0000313" key="1">
    <source>
        <dbReference type="EMBL" id="TRY67753.1"/>
    </source>
</evidence>
<dbReference type="AlphaFoldDB" id="A0A553NQN1"/>
<accession>A0A553NQN1</accession>
<proteinExistence type="predicted"/>
<gene>
    <name evidence="1" type="ORF">TCAL_15815</name>
</gene>